<keyword evidence="2" id="KW-0808">Transferase</keyword>
<dbReference type="RefSeq" id="WP_007976867.1">
    <property type="nucleotide sequence ID" value="NZ_AEMG01000002.1"/>
</dbReference>
<reference evidence="5" key="3">
    <citation type="submission" date="2016-11" db="EMBL/GenBank/DDBJ databases">
        <authorList>
            <person name="Varghese N."/>
            <person name="Submissions S."/>
        </authorList>
    </citation>
    <scope>NUCLEOTIDE SEQUENCE [LARGE SCALE GENOMIC DNA]</scope>
    <source>
        <strain evidence="5">DX253</strain>
    </source>
</reference>
<dbReference type="InterPro" id="IPR050508">
    <property type="entry name" value="Methyltransf_Superfamily"/>
</dbReference>
<evidence type="ECO:0000259" key="1">
    <source>
        <dbReference type="Pfam" id="PF08241"/>
    </source>
</evidence>
<dbReference type="SUPFAM" id="SSF53335">
    <property type="entry name" value="S-adenosyl-L-methionine-dependent methyltransferases"/>
    <property type="match status" value="1"/>
</dbReference>
<dbReference type="PATRIC" id="fig|797209.4.peg.576"/>
<evidence type="ECO:0000313" key="4">
    <source>
        <dbReference type="Proteomes" id="UP000003751"/>
    </source>
</evidence>
<dbReference type="EMBL" id="FRAN01000002">
    <property type="protein sequence ID" value="SHK62732.1"/>
    <property type="molecule type" value="Genomic_DNA"/>
</dbReference>
<accession>E7QNJ9</accession>
<protein>
    <submittedName>
        <fullName evidence="3">Methyltransferase domain-containing protein</fullName>
    </submittedName>
    <submittedName>
        <fullName evidence="2">Ubiquinone/menaquinone biosynthesis methyltransferase UbiE</fullName>
    </submittedName>
</protein>
<evidence type="ECO:0000313" key="5">
    <source>
        <dbReference type="Proteomes" id="UP000184203"/>
    </source>
</evidence>
<dbReference type="AlphaFoldDB" id="E7QNJ9"/>
<sequence length="214" mass="23620">MPHERNDVRRAYDRIADDYLAERNGSDEESEDIALLAEFHGHLPDDARVLDAGCGAGRPIAELLATHTNLVGVDFSREQVARARENVPEGQFCQADMTALGLTDEAFDGICAYHSVIHVPTDEHPDVASEFYRLLRPGGHLLLTVGSTAWEGSNDDWLGTGVEMHWSVPSPDESVTTLENAGFDVLWRQTVNDVLGGDTCFVLARKLDPEDYNQ</sequence>
<dbReference type="PANTHER" id="PTHR42912">
    <property type="entry name" value="METHYLTRANSFERASE"/>
    <property type="match status" value="1"/>
</dbReference>
<keyword evidence="5" id="KW-1185">Reference proteome</keyword>
<keyword evidence="2" id="KW-0489">Methyltransferase</keyword>
<dbReference type="CDD" id="cd02440">
    <property type="entry name" value="AdoMet_MTases"/>
    <property type="match status" value="1"/>
</dbReference>
<dbReference type="STRING" id="797209.GCA_000376445_01627"/>
<dbReference type="Proteomes" id="UP000184203">
    <property type="component" value="Unassembled WGS sequence"/>
</dbReference>
<name>E7QNJ9_HALPU</name>
<evidence type="ECO:0000313" key="3">
    <source>
        <dbReference type="EMBL" id="SHK62732.1"/>
    </source>
</evidence>
<dbReference type="InterPro" id="IPR013216">
    <property type="entry name" value="Methyltransf_11"/>
</dbReference>
<keyword evidence="2" id="KW-0830">Ubiquinone</keyword>
<dbReference type="eggNOG" id="arCOG01782">
    <property type="taxonomic scope" value="Archaea"/>
</dbReference>
<dbReference type="EMBL" id="AEMG01000002">
    <property type="protein sequence ID" value="EFW94069.1"/>
    <property type="molecule type" value="Genomic_DNA"/>
</dbReference>
<gene>
    <name evidence="3" type="ORF">SAMN05444342_1898</name>
    <name evidence="2" type="ORF">ZOD2009_02960</name>
</gene>
<dbReference type="Proteomes" id="UP000003751">
    <property type="component" value="Unassembled WGS sequence"/>
</dbReference>
<proteinExistence type="predicted"/>
<dbReference type="OrthoDB" id="8915at2157"/>
<organism evidence="2 4">
    <name type="scientific">Haladaptatus paucihalophilus DX253</name>
    <dbReference type="NCBI Taxonomy" id="797209"/>
    <lineage>
        <taxon>Archaea</taxon>
        <taxon>Methanobacteriati</taxon>
        <taxon>Methanobacteriota</taxon>
        <taxon>Stenosarchaea group</taxon>
        <taxon>Halobacteria</taxon>
        <taxon>Halobacteriales</taxon>
        <taxon>Haladaptataceae</taxon>
        <taxon>Haladaptatus</taxon>
    </lineage>
</organism>
<feature type="domain" description="Methyltransferase type 11" evidence="1">
    <location>
        <begin position="50"/>
        <end position="142"/>
    </location>
</feature>
<dbReference type="GO" id="GO:0032259">
    <property type="term" value="P:methylation"/>
    <property type="evidence" value="ECO:0007669"/>
    <property type="project" value="UniProtKB-KW"/>
</dbReference>
<dbReference type="InterPro" id="IPR029063">
    <property type="entry name" value="SAM-dependent_MTases_sf"/>
</dbReference>
<evidence type="ECO:0000313" key="2">
    <source>
        <dbReference type="EMBL" id="EFW94069.1"/>
    </source>
</evidence>
<dbReference type="Gene3D" id="3.40.50.150">
    <property type="entry name" value="Vaccinia Virus protein VP39"/>
    <property type="match status" value="1"/>
</dbReference>
<dbReference type="Pfam" id="PF08241">
    <property type="entry name" value="Methyltransf_11"/>
    <property type="match status" value="1"/>
</dbReference>
<dbReference type="GO" id="GO:0008757">
    <property type="term" value="F:S-adenosylmethionine-dependent methyltransferase activity"/>
    <property type="evidence" value="ECO:0007669"/>
    <property type="project" value="InterPro"/>
</dbReference>
<reference evidence="2 4" key="1">
    <citation type="journal article" date="2014" name="ISME J.">
        <title>Trehalose/2-sulfotrehalose biosynthesis and glycine-betaine uptake are widely spread mechanisms for osmoadaptation in the Halobacteriales.</title>
        <authorList>
            <person name="Youssef N.H."/>
            <person name="Savage-Ashlock K.N."/>
            <person name="McCully A.L."/>
            <person name="Luedtke B."/>
            <person name="Shaw E.I."/>
            <person name="Hoff W.D."/>
            <person name="Elshahed M.S."/>
        </authorList>
    </citation>
    <scope>NUCLEOTIDE SEQUENCE [LARGE SCALE GENOMIC DNA]</scope>
    <source>
        <strain evidence="2 4">DX253</strain>
    </source>
</reference>
<reference evidence="3" key="2">
    <citation type="submission" date="2016-11" db="EMBL/GenBank/DDBJ databases">
        <authorList>
            <person name="Jaros S."/>
            <person name="Januszkiewicz K."/>
            <person name="Wedrychowicz H."/>
        </authorList>
    </citation>
    <scope>NUCLEOTIDE SEQUENCE [LARGE SCALE GENOMIC DNA]</scope>
    <source>
        <strain evidence="3">DX253</strain>
    </source>
</reference>